<feature type="region of interest" description="Disordered" evidence="6">
    <location>
        <begin position="185"/>
        <end position="227"/>
    </location>
</feature>
<protein>
    <submittedName>
        <fullName evidence="9">C2H2-type domain-containing protein</fullName>
    </submittedName>
</protein>
<feature type="compositionally biased region" description="Basic residues" evidence="6">
    <location>
        <begin position="211"/>
        <end position="220"/>
    </location>
</feature>
<evidence type="ECO:0000313" key="9">
    <source>
        <dbReference type="WBParaSite" id="Pan_g10621.t2"/>
    </source>
</evidence>
<feature type="domain" description="C2H2-type" evidence="7">
    <location>
        <begin position="41"/>
        <end position="69"/>
    </location>
</feature>
<dbReference type="GO" id="GO:0045944">
    <property type="term" value="P:positive regulation of transcription by RNA polymerase II"/>
    <property type="evidence" value="ECO:0007669"/>
    <property type="project" value="UniProtKB-ARBA"/>
</dbReference>
<dbReference type="Proteomes" id="UP000492821">
    <property type="component" value="Unassembled WGS sequence"/>
</dbReference>
<dbReference type="SMART" id="SM00355">
    <property type="entry name" value="ZnF_C2H2"/>
    <property type="match status" value="4"/>
</dbReference>
<dbReference type="GO" id="GO:0000978">
    <property type="term" value="F:RNA polymerase II cis-regulatory region sequence-specific DNA binding"/>
    <property type="evidence" value="ECO:0007669"/>
    <property type="project" value="TreeGrafter"/>
</dbReference>
<dbReference type="Gene3D" id="3.30.160.60">
    <property type="entry name" value="Classic Zinc Finger"/>
    <property type="match status" value="2"/>
</dbReference>
<evidence type="ECO:0000256" key="1">
    <source>
        <dbReference type="ARBA" id="ARBA00022723"/>
    </source>
</evidence>
<dbReference type="AlphaFoldDB" id="A0A7E4UMU6"/>
<dbReference type="PROSITE" id="PS00028">
    <property type="entry name" value="ZINC_FINGER_C2H2_1"/>
    <property type="match status" value="1"/>
</dbReference>
<dbReference type="WBParaSite" id="Pan_g10621.t2">
    <property type="protein sequence ID" value="Pan_g10621.t2"/>
    <property type="gene ID" value="Pan_g10621"/>
</dbReference>
<organism evidence="8 9">
    <name type="scientific">Panagrellus redivivus</name>
    <name type="common">Microworm</name>
    <dbReference type="NCBI Taxonomy" id="6233"/>
    <lineage>
        <taxon>Eukaryota</taxon>
        <taxon>Metazoa</taxon>
        <taxon>Ecdysozoa</taxon>
        <taxon>Nematoda</taxon>
        <taxon>Chromadorea</taxon>
        <taxon>Rhabditida</taxon>
        <taxon>Tylenchina</taxon>
        <taxon>Panagrolaimomorpha</taxon>
        <taxon>Panagrolaimoidea</taxon>
        <taxon>Panagrolaimidae</taxon>
        <taxon>Panagrellus</taxon>
    </lineage>
</organism>
<dbReference type="PROSITE" id="PS50157">
    <property type="entry name" value="ZINC_FINGER_C2H2_2"/>
    <property type="match status" value="2"/>
</dbReference>
<evidence type="ECO:0000313" key="8">
    <source>
        <dbReference type="Proteomes" id="UP000492821"/>
    </source>
</evidence>
<dbReference type="PANTHER" id="PTHR19818">
    <property type="entry name" value="ZINC FINGER PROTEIN ZIC AND GLI"/>
    <property type="match status" value="1"/>
</dbReference>
<dbReference type="PANTHER" id="PTHR19818:SF139">
    <property type="entry name" value="PAIR-RULE PROTEIN ODD-PAIRED"/>
    <property type="match status" value="1"/>
</dbReference>
<dbReference type="GO" id="GO:0005634">
    <property type="term" value="C:nucleus"/>
    <property type="evidence" value="ECO:0007669"/>
    <property type="project" value="UniProtKB-ARBA"/>
</dbReference>
<dbReference type="InterPro" id="IPR050329">
    <property type="entry name" value="GLI_C2H2-zinc-finger"/>
</dbReference>
<dbReference type="InterPro" id="IPR036236">
    <property type="entry name" value="Znf_C2H2_sf"/>
</dbReference>
<proteinExistence type="predicted"/>
<reference evidence="9" key="2">
    <citation type="submission" date="2020-10" db="UniProtKB">
        <authorList>
            <consortium name="WormBaseParasite"/>
        </authorList>
    </citation>
    <scope>IDENTIFICATION</scope>
</reference>
<feature type="domain" description="C2H2-type" evidence="7">
    <location>
        <begin position="13"/>
        <end position="40"/>
    </location>
</feature>
<keyword evidence="8" id="KW-1185">Reference proteome</keyword>
<name>A0A7E4UMU6_PANRE</name>
<accession>A0A7E4UMU6</accession>
<dbReference type="FunFam" id="3.30.160.60:FF:000448">
    <property type="entry name" value="RE1-silencing transcription factor A"/>
    <property type="match status" value="1"/>
</dbReference>
<feature type="compositionally biased region" description="Basic and acidic residues" evidence="6">
    <location>
        <begin position="187"/>
        <end position="200"/>
    </location>
</feature>
<keyword evidence="3 5" id="KW-0863">Zinc-finger</keyword>
<evidence type="ECO:0000256" key="5">
    <source>
        <dbReference type="PROSITE-ProRule" id="PRU00042"/>
    </source>
</evidence>
<evidence type="ECO:0000256" key="2">
    <source>
        <dbReference type="ARBA" id="ARBA00022737"/>
    </source>
</evidence>
<evidence type="ECO:0000259" key="7">
    <source>
        <dbReference type="PROSITE" id="PS50157"/>
    </source>
</evidence>
<dbReference type="GO" id="GO:0008270">
    <property type="term" value="F:zinc ion binding"/>
    <property type="evidence" value="ECO:0007669"/>
    <property type="project" value="UniProtKB-KW"/>
</dbReference>
<dbReference type="InterPro" id="IPR013087">
    <property type="entry name" value="Znf_C2H2_type"/>
</dbReference>
<evidence type="ECO:0000256" key="4">
    <source>
        <dbReference type="ARBA" id="ARBA00022833"/>
    </source>
</evidence>
<dbReference type="GO" id="GO:0000981">
    <property type="term" value="F:DNA-binding transcription factor activity, RNA polymerase II-specific"/>
    <property type="evidence" value="ECO:0007669"/>
    <property type="project" value="TreeGrafter"/>
</dbReference>
<dbReference type="SUPFAM" id="SSF57667">
    <property type="entry name" value="beta-beta-alpha zinc fingers"/>
    <property type="match status" value="1"/>
</dbReference>
<reference evidence="8" key="1">
    <citation type="journal article" date="2013" name="Genetics">
        <title>The draft genome and transcriptome of Panagrellus redivivus are shaped by the harsh demands of a free-living lifestyle.</title>
        <authorList>
            <person name="Srinivasan J."/>
            <person name="Dillman A.R."/>
            <person name="Macchietto M.G."/>
            <person name="Heikkinen L."/>
            <person name="Lakso M."/>
            <person name="Fracchia K.M."/>
            <person name="Antoshechkin I."/>
            <person name="Mortazavi A."/>
            <person name="Wong G."/>
            <person name="Sternberg P.W."/>
        </authorList>
    </citation>
    <scope>NUCLEOTIDE SEQUENCE [LARGE SCALE GENOMIC DNA]</scope>
    <source>
        <strain evidence="8">MT8872</strain>
    </source>
</reference>
<keyword evidence="4" id="KW-0862">Zinc</keyword>
<evidence type="ECO:0000256" key="6">
    <source>
        <dbReference type="SAM" id="MobiDB-lite"/>
    </source>
</evidence>
<evidence type="ECO:0000256" key="3">
    <source>
        <dbReference type="ARBA" id="ARBA00022771"/>
    </source>
</evidence>
<keyword evidence="1" id="KW-0479">Metal-binding</keyword>
<sequence length="365" mass="41566">MGDAKTRKSAVQWRCEHCNKYLSSKRSYREHLNVHTQERPFQCDQCDYASASQMTLRRHRLRSHISRTDWGYPCPYCSETYMEPASYQQHVSVQVFSHRHFGNSCTFGCSHKSCSFVSKSSKYFLDHLAKHLVIPRPGSGISIPCGDGKTIRVTEFLIDDEIGTGFGKAPLEATIQRCEDVLQYAKPPKDADRSSGDSAKRKPPPPERAVIPRKSKRRRTITPAEPSTVKAEFVESVSEDSQSFEAASFNSDPRRIIPGTETSFDDLNRVELLPEGSEEYFQLMTADGQLLDESHQVYYGDMDEYSVEGLYDDQMGEEFHQEVQHQSLQQNMQGLCVQQIDSAPYKMQDLSKPRLPDGQIDIELD</sequence>
<keyword evidence="2" id="KW-0677">Repeat</keyword>